<dbReference type="PANTHER" id="PTHR30250">
    <property type="entry name" value="PST FAMILY PREDICTED COLANIC ACID TRANSPORTER"/>
    <property type="match status" value="1"/>
</dbReference>
<evidence type="ECO:0000256" key="4">
    <source>
        <dbReference type="ARBA" id="ARBA00022989"/>
    </source>
</evidence>
<keyword evidence="3 6" id="KW-0812">Transmembrane</keyword>
<evidence type="ECO:0000256" key="6">
    <source>
        <dbReference type="SAM" id="Phobius"/>
    </source>
</evidence>
<feature type="transmembrane region" description="Helical" evidence="6">
    <location>
        <begin position="170"/>
        <end position="187"/>
    </location>
</feature>
<dbReference type="InterPro" id="IPR050833">
    <property type="entry name" value="Poly_Biosynth_Transport"/>
</dbReference>
<evidence type="ECO:0000256" key="2">
    <source>
        <dbReference type="ARBA" id="ARBA00022475"/>
    </source>
</evidence>
<sequence length="401" mass="43558">MTRSGVAITVLSALANLAISAATVLTLARLLGPEDFGRFSLVIIITTIFAEIIGLGLGDVLVRQGLRNDRRYERTLALLYTTSLVTGVLLYPFALAISTVLVGKAFITFVAVLCVSETIGQRLITIAEHRSTATSAMRAADMVRLGAALTKALPALVILIVPGWRNLLDLSFVYAAFTLSYAILLNYRHMRLSGRLHREDRASFAEGLSFCATNVFRFAATSVDRIFAGIAFTPAVLGNYVLGSRIFQIVSAMLFAIQKHAQKLAYGNETQEDTRRSLRTAQVVAGVVSLAVAVAIFAGAPLIELIFGDRFHDAIGFVRLFCWLIAPFVVYFVSLNYLSALDLDHRRTGLTLVELAINALSLAGITAAGLMHFGPVVLALNYIVFTLMAMMLLNKREPSHA</sequence>
<feature type="transmembrane region" description="Helical" evidence="6">
    <location>
        <begin position="145"/>
        <end position="164"/>
    </location>
</feature>
<keyword evidence="8" id="KW-1185">Reference proteome</keyword>
<dbReference type="Pfam" id="PF13440">
    <property type="entry name" value="Polysacc_synt_3"/>
    <property type="match status" value="1"/>
</dbReference>
<evidence type="ECO:0000313" key="7">
    <source>
        <dbReference type="EMBL" id="MET3614395.1"/>
    </source>
</evidence>
<gene>
    <name evidence="7" type="ORF">ABID16_002732</name>
</gene>
<dbReference type="Proteomes" id="UP001549047">
    <property type="component" value="Unassembled WGS sequence"/>
</dbReference>
<dbReference type="EMBL" id="JBEPMB010000004">
    <property type="protein sequence ID" value="MET3614395.1"/>
    <property type="molecule type" value="Genomic_DNA"/>
</dbReference>
<keyword evidence="5 6" id="KW-0472">Membrane</keyword>
<evidence type="ECO:0000256" key="3">
    <source>
        <dbReference type="ARBA" id="ARBA00022692"/>
    </source>
</evidence>
<dbReference type="RefSeq" id="WP_354556905.1">
    <property type="nucleotide sequence ID" value="NZ_JBEPMB010000004.1"/>
</dbReference>
<feature type="transmembrane region" description="Helical" evidence="6">
    <location>
        <begin position="36"/>
        <end position="57"/>
    </location>
</feature>
<feature type="transmembrane region" description="Helical" evidence="6">
    <location>
        <begin position="350"/>
        <end position="370"/>
    </location>
</feature>
<feature type="transmembrane region" description="Helical" evidence="6">
    <location>
        <begin position="376"/>
        <end position="393"/>
    </location>
</feature>
<keyword evidence="4 6" id="KW-1133">Transmembrane helix</keyword>
<evidence type="ECO:0000256" key="5">
    <source>
        <dbReference type="ARBA" id="ARBA00023136"/>
    </source>
</evidence>
<reference evidence="7 8" key="1">
    <citation type="submission" date="2024-06" db="EMBL/GenBank/DDBJ databases">
        <title>Genomic Encyclopedia of Type Strains, Phase IV (KMG-IV): sequencing the most valuable type-strain genomes for metagenomic binning, comparative biology and taxonomic classification.</title>
        <authorList>
            <person name="Goeker M."/>
        </authorList>
    </citation>
    <scope>NUCLEOTIDE SEQUENCE [LARGE SCALE GENOMIC DNA]</scope>
    <source>
        <strain evidence="7 8">DSM 29780</strain>
    </source>
</reference>
<feature type="transmembrane region" description="Helical" evidence="6">
    <location>
        <begin position="105"/>
        <end position="124"/>
    </location>
</feature>
<proteinExistence type="predicted"/>
<accession>A0ABV2J0W3</accession>
<dbReference type="PANTHER" id="PTHR30250:SF11">
    <property type="entry name" value="O-ANTIGEN TRANSPORTER-RELATED"/>
    <property type="match status" value="1"/>
</dbReference>
<feature type="transmembrane region" description="Helical" evidence="6">
    <location>
        <begin position="77"/>
        <end position="99"/>
    </location>
</feature>
<protein>
    <submittedName>
        <fullName evidence="7">O-antigen/teichoic acid export membrane protein</fullName>
    </submittedName>
</protein>
<evidence type="ECO:0000313" key="8">
    <source>
        <dbReference type="Proteomes" id="UP001549047"/>
    </source>
</evidence>
<keyword evidence="2" id="KW-1003">Cell membrane</keyword>
<comment type="caution">
    <text evidence="7">The sequence shown here is derived from an EMBL/GenBank/DDBJ whole genome shotgun (WGS) entry which is preliminary data.</text>
</comment>
<feature type="transmembrane region" description="Helical" evidence="6">
    <location>
        <begin position="283"/>
        <end position="303"/>
    </location>
</feature>
<evidence type="ECO:0000256" key="1">
    <source>
        <dbReference type="ARBA" id="ARBA00004651"/>
    </source>
</evidence>
<comment type="subcellular location">
    <subcellularLocation>
        <location evidence="1">Cell membrane</location>
        <topology evidence="1">Multi-pass membrane protein</topology>
    </subcellularLocation>
</comment>
<organism evidence="7 8">
    <name type="scientific">Rhizobium aquaticum</name>
    <dbReference type="NCBI Taxonomy" id="1549636"/>
    <lineage>
        <taxon>Bacteria</taxon>
        <taxon>Pseudomonadati</taxon>
        <taxon>Pseudomonadota</taxon>
        <taxon>Alphaproteobacteria</taxon>
        <taxon>Hyphomicrobiales</taxon>
        <taxon>Rhizobiaceae</taxon>
        <taxon>Rhizobium/Agrobacterium group</taxon>
        <taxon>Rhizobium</taxon>
    </lineage>
</organism>
<feature type="transmembrane region" description="Helical" evidence="6">
    <location>
        <begin position="315"/>
        <end position="338"/>
    </location>
</feature>
<name>A0ABV2J0W3_9HYPH</name>